<feature type="transmembrane region" description="Helical" evidence="1">
    <location>
        <begin position="13"/>
        <end position="38"/>
    </location>
</feature>
<reference evidence="3" key="1">
    <citation type="journal article" date="2019" name="Int. J. Syst. Evol. Microbiol.">
        <title>The Global Catalogue of Microorganisms (GCM) 10K type strain sequencing project: providing services to taxonomists for standard genome sequencing and annotation.</title>
        <authorList>
            <consortium name="The Broad Institute Genomics Platform"/>
            <consortium name="The Broad Institute Genome Sequencing Center for Infectious Disease"/>
            <person name="Wu L."/>
            <person name="Ma J."/>
        </authorList>
    </citation>
    <scope>NUCLEOTIDE SEQUENCE [LARGE SCALE GENOMIC DNA]</scope>
    <source>
        <strain evidence="3">CGMCC 1.15439</strain>
    </source>
</reference>
<gene>
    <name evidence="2" type="ORF">GCM10010981_09070</name>
</gene>
<keyword evidence="3" id="KW-1185">Reference proteome</keyword>
<evidence type="ECO:0000313" key="3">
    <source>
        <dbReference type="Proteomes" id="UP000620046"/>
    </source>
</evidence>
<evidence type="ECO:0008006" key="4">
    <source>
        <dbReference type="Google" id="ProtNLM"/>
    </source>
</evidence>
<protein>
    <recommendedName>
        <fullName evidence="4">DUF4131 domain-containing protein</fullName>
    </recommendedName>
</protein>
<dbReference type="EMBL" id="BMJA01000001">
    <property type="protein sequence ID" value="GGA23028.1"/>
    <property type="molecule type" value="Genomic_DNA"/>
</dbReference>
<keyword evidence="1" id="KW-0812">Transmembrane</keyword>
<name>A0ABQ1FN58_9GAMM</name>
<evidence type="ECO:0000313" key="2">
    <source>
        <dbReference type="EMBL" id="GGA23028.1"/>
    </source>
</evidence>
<feature type="transmembrane region" description="Helical" evidence="1">
    <location>
        <begin position="84"/>
        <end position="102"/>
    </location>
</feature>
<feature type="transmembrane region" description="Helical" evidence="1">
    <location>
        <begin position="58"/>
        <end position="78"/>
    </location>
</feature>
<dbReference type="Proteomes" id="UP000620046">
    <property type="component" value="Unassembled WGS sequence"/>
</dbReference>
<keyword evidence="1" id="KW-0472">Membrane</keyword>
<proteinExistence type="predicted"/>
<organism evidence="2 3">
    <name type="scientific">Dyella nitratireducens</name>
    <dbReference type="NCBI Taxonomy" id="1849580"/>
    <lineage>
        <taxon>Bacteria</taxon>
        <taxon>Pseudomonadati</taxon>
        <taxon>Pseudomonadota</taxon>
        <taxon>Gammaproteobacteria</taxon>
        <taxon>Lysobacterales</taxon>
        <taxon>Rhodanobacteraceae</taxon>
        <taxon>Dyella</taxon>
    </lineage>
</organism>
<keyword evidence="1" id="KW-1133">Transmembrane helix</keyword>
<evidence type="ECO:0000256" key="1">
    <source>
        <dbReference type="SAM" id="Phobius"/>
    </source>
</evidence>
<comment type="caution">
    <text evidence="2">The sequence shown here is derived from an EMBL/GenBank/DDBJ whole genome shotgun (WGS) entry which is preliminary data.</text>
</comment>
<sequence>MVRLTFAAQRRRWLAWLLAIAWAVLLGLMPWWAGLPLLSGLAAIQAIQLPRLQRYHGFLRYALRWGLAGLLVAAYLAFDNHRLGLTLTALAALAGFSVLVLLESWQDHKPRRSAAIAAASPDWKELALAPIGPADTLIELQAPYWIALDGTSPDAPADVTMVGAHSCRIGVDARIDHVEPQVSIAPGARWLAWPMAAWRGVVLYDRAHDKPYRLRDWQLYGWHADEAWLSRDEEQPPLALSHVLGQDVIDEP</sequence>
<accession>A0ABQ1FN58</accession>